<dbReference type="Pfam" id="PF13462">
    <property type="entry name" value="Thioredoxin_4"/>
    <property type="match status" value="1"/>
</dbReference>
<dbReference type="RefSeq" id="WP_193326820.1">
    <property type="nucleotide sequence ID" value="NZ_CP053291.1"/>
</dbReference>
<keyword evidence="1" id="KW-1133">Transmembrane helix</keyword>
<dbReference type="InterPro" id="IPR036249">
    <property type="entry name" value="Thioredoxin-like_sf"/>
</dbReference>
<feature type="domain" description="Thioredoxin-like fold" evidence="2">
    <location>
        <begin position="108"/>
        <end position="267"/>
    </location>
</feature>
<evidence type="ECO:0000259" key="2">
    <source>
        <dbReference type="Pfam" id="PF13462"/>
    </source>
</evidence>
<dbReference type="InterPro" id="IPR012336">
    <property type="entry name" value="Thioredoxin-like_fold"/>
</dbReference>
<dbReference type="AlphaFoldDB" id="A0A7M1QTL5"/>
<evidence type="ECO:0000313" key="3">
    <source>
        <dbReference type="EMBL" id="QOR45482.1"/>
    </source>
</evidence>
<reference evidence="3 4" key="1">
    <citation type="submission" date="2020-10" db="EMBL/GenBank/DDBJ databases">
        <title>Trueperella pecoris sp. nov. isolated from bovine and porcine specimens.</title>
        <authorList>
            <person name="Schoenecker L."/>
            <person name="Schnydrig P."/>
            <person name="Brodard I."/>
            <person name="Thomann A."/>
            <person name="Hemphill A."/>
            <person name="Rodriguez-Campos S."/>
            <person name="Perreten V."/>
            <person name="Jores J."/>
            <person name="Kittl S."/>
        </authorList>
    </citation>
    <scope>NUCLEOTIDE SEQUENCE [LARGE SCALE GENOMIC DNA]</scope>
    <source>
        <strain evidence="3 4">15A0121</strain>
    </source>
</reference>
<evidence type="ECO:0000256" key="1">
    <source>
        <dbReference type="SAM" id="Phobius"/>
    </source>
</evidence>
<organism evidence="3 4">
    <name type="scientific">Trueperella pecoris</name>
    <dbReference type="NCBI Taxonomy" id="2733571"/>
    <lineage>
        <taxon>Bacteria</taxon>
        <taxon>Bacillati</taxon>
        <taxon>Actinomycetota</taxon>
        <taxon>Actinomycetes</taxon>
        <taxon>Actinomycetales</taxon>
        <taxon>Actinomycetaceae</taxon>
        <taxon>Trueperella</taxon>
    </lineage>
</organism>
<sequence>MAGNDQKAHAASKKEKREIARERARILREQEAKRQRRNKALMIGGALVALLLVVFAMLQLLGKTGQPNTGTYTGTARPAKIANITDDYGIDVNAQGVAGKSVEGAGVLSVYSDYTCGGCINLESGYAAKYHQHAEAGELSVRLYPVATLNNPISDNATAAMFYVATYAPEQAWAYNDALFERTAKTVKEHASHPTEAEFADIAAKVGVPKDVVNDLPASIAAEDWKGVVKSATEAFRGKNYNATPTLEVNGTVDDSWLKDGNVEAVIQAAIDAGKK</sequence>
<dbReference type="SUPFAM" id="SSF52833">
    <property type="entry name" value="Thioredoxin-like"/>
    <property type="match status" value="1"/>
</dbReference>
<gene>
    <name evidence="3" type="ORF">INS88_09530</name>
</gene>
<accession>A0A7M1QTL5</accession>
<dbReference type="EMBL" id="CP063213">
    <property type="protein sequence ID" value="QOR45482.1"/>
    <property type="molecule type" value="Genomic_DNA"/>
</dbReference>
<name>A0A7M1QTL5_9ACTO</name>
<keyword evidence="4" id="KW-1185">Reference proteome</keyword>
<dbReference type="Gene3D" id="3.40.30.10">
    <property type="entry name" value="Glutaredoxin"/>
    <property type="match status" value="1"/>
</dbReference>
<keyword evidence="1" id="KW-0812">Transmembrane</keyword>
<keyword evidence="1" id="KW-0472">Membrane</keyword>
<protein>
    <submittedName>
        <fullName evidence="3">Thioredoxin domain-containing protein</fullName>
    </submittedName>
</protein>
<dbReference type="Proteomes" id="UP000595053">
    <property type="component" value="Chromosome"/>
</dbReference>
<evidence type="ECO:0000313" key="4">
    <source>
        <dbReference type="Proteomes" id="UP000595053"/>
    </source>
</evidence>
<proteinExistence type="predicted"/>
<feature type="transmembrane region" description="Helical" evidence="1">
    <location>
        <begin position="40"/>
        <end position="61"/>
    </location>
</feature>